<organism evidence="4 5">
    <name type="scientific">Marasmiellus scandens</name>
    <dbReference type="NCBI Taxonomy" id="2682957"/>
    <lineage>
        <taxon>Eukaryota</taxon>
        <taxon>Fungi</taxon>
        <taxon>Dikarya</taxon>
        <taxon>Basidiomycota</taxon>
        <taxon>Agaricomycotina</taxon>
        <taxon>Agaricomycetes</taxon>
        <taxon>Agaricomycetidae</taxon>
        <taxon>Agaricales</taxon>
        <taxon>Marasmiineae</taxon>
        <taxon>Omphalotaceae</taxon>
        <taxon>Marasmiellus</taxon>
    </lineage>
</organism>
<feature type="domain" description="Sortilin N-terminal" evidence="3">
    <location>
        <begin position="68"/>
        <end position="183"/>
    </location>
</feature>
<dbReference type="Pfam" id="PF15902">
    <property type="entry name" value="Sortilin-Vps10"/>
    <property type="match status" value="1"/>
</dbReference>
<accession>A0ABR1IJ36</accession>
<feature type="compositionally biased region" description="Polar residues" evidence="2">
    <location>
        <begin position="26"/>
        <end position="39"/>
    </location>
</feature>
<keyword evidence="5" id="KW-1185">Reference proteome</keyword>
<evidence type="ECO:0000313" key="4">
    <source>
        <dbReference type="EMBL" id="KAK7434015.1"/>
    </source>
</evidence>
<sequence length="237" mass="26368">MGLLRQPYFIVIFFSASKPPAREQSRQQTTPPVNDQEIQPKSKKSQKKASAGLQFAMTRRPFFILQPSLFLYCTDFFETEKNLEDLGIGRDARGVFAFTIVAKYPVIALKDMSPHSNGESHLYVTIDAKSWVKAQFPHSSSAQLKGNVYAIVESTTHSLAVDIDLRDINVVGTEYNNNSNGSSSRSSYAILPTSLFTSIATSGFNWFVNNGLTDFSQQSSSFLQGSSKTYIPHQQQS</sequence>
<comment type="caution">
    <text evidence="4">The sequence shown here is derived from an EMBL/GenBank/DDBJ whole genome shotgun (WGS) entry which is preliminary data.</text>
</comment>
<evidence type="ECO:0000259" key="3">
    <source>
        <dbReference type="Pfam" id="PF15902"/>
    </source>
</evidence>
<name>A0ABR1IJ36_9AGAR</name>
<proteinExistence type="predicted"/>
<feature type="region of interest" description="Disordered" evidence="2">
    <location>
        <begin position="19"/>
        <end position="45"/>
    </location>
</feature>
<reference evidence="4 5" key="1">
    <citation type="submission" date="2024-01" db="EMBL/GenBank/DDBJ databases">
        <title>A draft genome for the cacao thread blight pathogen Marasmiellus scandens.</title>
        <authorList>
            <person name="Baruah I.K."/>
            <person name="Leung J."/>
            <person name="Bukari Y."/>
            <person name="Amoako-Attah I."/>
            <person name="Meinhardt L.W."/>
            <person name="Bailey B.A."/>
            <person name="Cohen S.P."/>
        </authorList>
    </citation>
    <scope>NUCLEOTIDE SEQUENCE [LARGE SCALE GENOMIC DNA]</scope>
    <source>
        <strain evidence="4 5">GH-19</strain>
    </source>
</reference>
<dbReference type="InterPro" id="IPR031778">
    <property type="entry name" value="Sortilin_N"/>
</dbReference>
<evidence type="ECO:0000256" key="1">
    <source>
        <dbReference type="ARBA" id="ARBA00022737"/>
    </source>
</evidence>
<evidence type="ECO:0000256" key="2">
    <source>
        <dbReference type="SAM" id="MobiDB-lite"/>
    </source>
</evidence>
<evidence type="ECO:0000313" key="5">
    <source>
        <dbReference type="Proteomes" id="UP001498398"/>
    </source>
</evidence>
<dbReference type="Proteomes" id="UP001498398">
    <property type="component" value="Unassembled WGS sequence"/>
</dbReference>
<keyword evidence="1" id="KW-0677">Repeat</keyword>
<protein>
    <submittedName>
        <fullName evidence="4">Vacuolar protein sorting/targeting protein PEP1</fullName>
    </submittedName>
</protein>
<dbReference type="EMBL" id="JBANRG010000133">
    <property type="protein sequence ID" value="KAK7434015.1"/>
    <property type="molecule type" value="Genomic_DNA"/>
</dbReference>
<gene>
    <name evidence="4" type="primary">VPS10_8</name>
    <name evidence="4" type="ORF">VKT23_020414</name>
</gene>